<proteinExistence type="predicted"/>
<accession>A0ABU6SYM7</accession>
<evidence type="ECO:0000313" key="2">
    <source>
        <dbReference type="Proteomes" id="UP001341840"/>
    </source>
</evidence>
<feature type="non-terminal residue" evidence="1">
    <location>
        <position position="89"/>
    </location>
</feature>
<organism evidence="1 2">
    <name type="scientific">Stylosanthes scabra</name>
    <dbReference type="NCBI Taxonomy" id="79078"/>
    <lineage>
        <taxon>Eukaryota</taxon>
        <taxon>Viridiplantae</taxon>
        <taxon>Streptophyta</taxon>
        <taxon>Embryophyta</taxon>
        <taxon>Tracheophyta</taxon>
        <taxon>Spermatophyta</taxon>
        <taxon>Magnoliopsida</taxon>
        <taxon>eudicotyledons</taxon>
        <taxon>Gunneridae</taxon>
        <taxon>Pentapetalae</taxon>
        <taxon>rosids</taxon>
        <taxon>fabids</taxon>
        <taxon>Fabales</taxon>
        <taxon>Fabaceae</taxon>
        <taxon>Papilionoideae</taxon>
        <taxon>50 kb inversion clade</taxon>
        <taxon>dalbergioids sensu lato</taxon>
        <taxon>Dalbergieae</taxon>
        <taxon>Pterocarpus clade</taxon>
        <taxon>Stylosanthes</taxon>
    </lineage>
</organism>
<keyword evidence="2" id="KW-1185">Reference proteome</keyword>
<protein>
    <submittedName>
        <fullName evidence="1">Uncharacterized protein</fullName>
    </submittedName>
</protein>
<dbReference type="EMBL" id="JASCZI010063721">
    <property type="protein sequence ID" value="MED6141415.1"/>
    <property type="molecule type" value="Genomic_DNA"/>
</dbReference>
<reference evidence="1 2" key="1">
    <citation type="journal article" date="2023" name="Plants (Basel)">
        <title>Bridging the Gap: Combining Genomics and Transcriptomics Approaches to Understand Stylosanthes scabra, an Orphan Legume from the Brazilian Caatinga.</title>
        <authorList>
            <person name="Ferreira-Neto J.R.C."/>
            <person name="da Silva M.D."/>
            <person name="Binneck E."/>
            <person name="de Melo N.F."/>
            <person name="da Silva R.H."/>
            <person name="de Melo A.L.T.M."/>
            <person name="Pandolfi V."/>
            <person name="Bustamante F.O."/>
            <person name="Brasileiro-Vidal A.C."/>
            <person name="Benko-Iseppon A.M."/>
        </authorList>
    </citation>
    <scope>NUCLEOTIDE SEQUENCE [LARGE SCALE GENOMIC DNA]</scope>
    <source>
        <tissue evidence="1">Leaves</tissue>
    </source>
</reference>
<name>A0ABU6SYM7_9FABA</name>
<comment type="caution">
    <text evidence="1">The sequence shown here is derived from an EMBL/GenBank/DDBJ whole genome shotgun (WGS) entry which is preliminary data.</text>
</comment>
<evidence type="ECO:0000313" key="1">
    <source>
        <dbReference type="EMBL" id="MED6141415.1"/>
    </source>
</evidence>
<gene>
    <name evidence="1" type="ORF">PIB30_103180</name>
</gene>
<dbReference type="Proteomes" id="UP001341840">
    <property type="component" value="Unassembled WGS sequence"/>
</dbReference>
<sequence length="89" mass="9605">MTGLAEAHDVRDKPIFGDGRRRSNRRMRLGVAGGGCGLWVETCETKAHSRLGAEQIRSLGFLGFSDLGRFNPVLTGLSAFSILEVARTG</sequence>